<evidence type="ECO:0000259" key="7">
    <source>
        <dbReference type="Pfam" id="PF04545"/>
    </source>
</evidence>
<dbReference type="Proteomes" id="UP000218067">
    <property type="component" value="Chromosome"/>
</dbReference>
<dbReference type="GO" id="GO:0003677">
    <property type="term" value="F:DNA binding"/>
    <property type="evidence" value="ECO:0007669"/>
    <property type="project" value="UniProtKB-KW"/>
</dbReference>
<name>A0A1B4Y0E1_MYCUL</name>
<dbReference type="InterPro" id="IPR007627">
    <property type="entry name" value="RNA_pol_sigma70_r2"/>
</dbReference>
<dbReference type="NCBIfam" id="NF005514">
    <property type="entry name" value="PRK07122.1"/>
    <property type="match status" value="1"/>
</dbReference>
<evidence type="ECO:0000256" key="2">
    <source>
        <dbReference type="ARBA" id="ARBA00023082"/>
    </source>
</evidence>
<dbReference type="InterPro" id="IPR014284">
    <property type="entry name" value="RNA_pol_sigma-70_dom"/>
</dbReference>
<dbReference type="SUPFAM" id="SSF88946">
    <property type="entry name" value="Sigma2 domain of RNA polymerase sigma factors"/>
    <property type="match status" value="1"/>
</dbReference>
<dbReference type="Pfam" id="PF04539">
    <property type="entry name" value="Sigma70_r3"/>
    <property type="match status" value="1"/>
</dbReference>
<evidence type="ECO:0000259" key="5">
    <source>
        <dbReference type="Pfam" id="PF04539"/>
    </source>
</evidence>
<dbReference type="EMBL" id="AP017624">
    <property type="protein sequence ID" value="BAV40527.1"/>
    <property type="molecule type" value="Genomic_DNA"/>
</dbReference>
<dbReference type="PRINTS" id="PR00046">
    <property type="entry name" value="SIGMA70FCT"/>
</dbReference>
<feature type="domain" description="RNA polymerase sigma-70 region 3" evidence="5">
    <location>
        <begin position="126"/>
        <end position="190"/>
    </location>
</feature>
<dbReference type="GO" id="GO:0016987">
    <property type="term" value="F:sigma factor activity"/>
    <property type="evidence" value="ECO:0007669"/>
    <property type="project" value="UniProtKB-KW"/>
</dbReference>
<dbReference type="InterPro" id="IPR013325">
    <property type="entry name" value="RNA_pol_sigma_r2"/>
</dbReference>
<feature type="domain" description="RNA polymerase sigma-70 region 2" evidence="6">
    <location>
        <begin position="43"/>
        <end position="112"/>
    </location>
</feature>
<dbReference type="PANTHER" id="PTHR30385">
    <property type="entry name" value="SIGMA FACTOR F FLAGELLAR"/>
    <property type="match status" value="1"/>
</dbReference>
<dbReference type="InterPro" id="IPR007630">
    <property type="entry name" value="RNA_pol_sigma70_r4"/>
</dbReference>
<organism evidence="8 9">
    <name type="scientific">Mycobacterium ulcerans subsp. shinshuense</name>
    <dbReference type="NCBI Taxonomy" id="1124626"/>
    <lineage>
        <taxon>Bacteria</taxon>
        <taxon>Bacillati</taxon>
        <taxon>Actinomycetota</taxon>
        <taxon>Actinomycetes</taxon>
        <taxon>Mycobacteriales</taxon>
        <taxon>Mycobacteriaceae</taxon>
        <taxon>Mycobacterium</taxon>
        <taxon>Mycobacterium ulcerans group</taxon>
    </lineage>
</organism>
<dbReference type="InterPro" id="IPR013324">
    <property type="entry name" value="RNA_pol_sigma_r3/r4-like"/>
</dbReference>
<dbReference type="Pfam" id="PF04542">
    <property type="entry name" value="Sigma70_r2"/>
    <property type="match status" value="1"/>
</dbReference>
<keyword evidence="3" id="KW-0238">DNA-binding</keyword>
<dbReference type="Gene3D" id="1.20.120.1810">
    <property type="match status" value="1"/>
</dbReference>
<evidence type="ECO:0000256" key="1">
    <source>
        <dbReference type="ARBA" id="ARBA00023015"/>
    </source>
</evidence>
<dbReference type="NCBIfam" id="TIGR02980">
    <property type="entry name" value="SigBFG"/>
    <property type="match status" value="1"/>
</dbReference>
<reference evidence="8 9" key="1">
    <citation type="submission" date="2016-08" db="EMBL/GenBank/DDBJ databases">
        <title>Complete genome sequence of Mycobacterium shinshuense, a subspecies of M. ulcerans.</title>
        <authorList>
            <person name="Yoshida M."/>
            <person name="Ogura Y."/>
            <person name="Hayashi T."/>
            <person name="Hoshino Y."/>
        </authorList>
    </citation>
    <scope>NUCLEOTIDE SEQUENCE [LARGE SCALE GENOMIC DNA]</scope>
    <source>
        <strain evidence="9">ATCC 33728</strain>
    </source>
</reference>
<dbReference type="InterPro" id="IPR036388">
    <property type="entry name" value="WH-like_DNA-bd_sf"/>
</dbReference>
<dbReference type="GO" id="GO:0006352">
    <property type="term" value="P:DNA-templated transcription initiation"/>
    <property type="evidence" value="ECO:0007669"/>
    <property type="project" value="InterPro"/>
</dbReference>
<keyword evidence="1" id="KW-0805">Transcription regulation</keyword>
<evidence type="ECO:0000256" key="3">
    <source>
        <dbReference type="ARBA" id="ARBA00023125"/>
    </source>
</evidence>
<keyword evidence="4" id="KW-0804">Transcription</keyword>
<dbReference type="Pfam" id="PF04545">
    <property type="entry name" value="Sigma70_r4"/>
    <property type="match status" value="1"/>
</dbReference>
<protein>
    <submittedName>
        <fullName evidence="8">Sigma-70 family RNA polymerase sigma factor</fullName>
    </submittedName>
</protein>
<proteinExistence type="predicted"/>
<feature type="domain" description="RNA polymerase sigma-70 region 4" evidence="7">
    <location>
        <begin position="210"/>
        <end position="258"/>
    </location>
</feature>
<dbReference type="PANTHER" id="PTHR30385:SF4">
    <property type="entry name" value="RNA POLYMERASE SIGMA-E FACTOR"/>
    <property type="match status" value="1"/>
</dbReference>
<gene>
    <name evidence="8" type="primary">sigF</name>
    <name evidence="8" type="ORF">SHTP_1247</name>
</gene>
<keyword evidence="2" id="KW-0731">Sigma factor</keyword>
<sequence length="262" mass="29193">MTSRTAGGSSSRPNEYADVPEMFRELATFDADSPNFQRHRDTIVERCLPLADHIARRFEGRGEPRDDLVQVARVGLVNAVVRFDVETGSDFVSFAVPTIMGEVRRHFRDNSWSVKVPRRLKELHLRLGAATAELSQRLGRAPTATELAAELEMDRAEVVEGLVAGSSYNTLSIDSGSGSEDDDARAIADTLGDMDAGLDRIEDRESLRPLLEALPERERTVLVLRFFDSMTQTQIAERVGISQMHVSRLLAKSLARLRDQLE</sequence>
<dbReference type="InterPro" id="IPR000943">
    <property type="entry name" value="RNA_pol_sigma70"/>
</dbReference>
<dbReference type="CDD" id="cd06171">
    <property type="entry name" value="Sigma70_r4"/>
    <property type="match status" value="1"/>
</dbReference>
<dbReference type="AlphaFoldDB" id="A0A1B4Y0E1"/>
<evidence type="ECO:0000259" key="6">
    <source>
        <dbReference type="Pfam" id="PF04542"/>
    </source>
</evidence>
<evidence type="ECO:0000313" key="9">
    <source>
        <dbReference type="Proteomes" id="UP000218067"/>
    </source>
</evidence>
<evidence type="ECO:0000313" key="8">
    <source>
        <dbReference type="EMBL" id="BAV40527.1"/>
    </source>
</evidence>
<dbReference type="RefSeq" id="WP_011740583.1">
    <property type="nucleotide sequence ID" value="NZ_AP017624.1"/>
</dbReference>
<evidence type="ECO:0000256" key="4">
    <source>
        <dbReference type="ARBA" id="ARBA00023163"/>
    </source>
</evidence>
<accession>A0A1B4Y0E1</accession>
<dbReference type="InterPro" id="IPR007624">
    <property type="entry name" value="RNA_pol_sigma70_r3"/>
</dbReference>
<dbReference type="Gene3D" id="1.10.10.10">
    <property type="entry name" value="Winged helix-like DNA-binding domain superfamily/Winged helix DNA-binding domain"/>
    <property type="match status" value="2"/>
</dbReference>
<dbReference type="InterPro" id="IPR014322">
    <property type="entry name" value="RNA_pol_sigma-B/F/G"/>
</dbReference>
<dbReference type="SUPFAM" id="SSF88659">
    <property type="entry name" value="Sigma3 and sigma4 domains of RNA polymerase sigma factors"/>
    <property type="match status" value="2"/>
</dbReference>
<dbReference type="GeneID" id="93435890"/>
<dbReference type="NCBIfam" id="TIGR02937">
    <property type="entry name" value="sigma70-ECF"/>
    <property type="match status" value="1"/>
</dbReference>